<sequence>MPKHKLPKLLTTADESAAKQQKHEVTGSEYNEMIEEFCKLNPNITVNEDTSDEEKAFLKFNGSFTKDFFQIDNDELNHGGQTSIFKAAHISSKFALCVKTYDLQGKPDAYFRQIYNEVQIMFTSEQRNILDIKPPNILLNSVACIKLADFGSVEKFSENLNIPNTTKYSAPNAAECKGALKVKKDIWSLGITLLEMLNGKFPFNIVSAEMIDVPIPECSKTFYDFISSCVVMKADERADILQLMGTQLYAERTESSLIEFQQWVGKINK</sequence>
<proteinExistence type="predicted"/>
<accession>A0AC34FSG8</accession>
<dbReference type="WBParaSite" id="ES5_v2.g20402.t1">
    <property type="protein sequence ID" value="ES5_v2.g20402.t1"/>
    <property type="gene ID" value="ES5_v2.g20402"/>
</dbReference>
<dbReference type="Proteomes" id="UP000887579">
    <property type="component" value="Unplaced"/>
</dbReference>
<evidence type="ECO:0000313" key="1">
    <source>
        <dbReference type="Proteomes" id="UP000887579"/>
    </source>
</evidence>
<name>A0AC34FSG8_9BILA</name>
<protein>
    <submittedName>
        <fullName evidence="2">Protein kinase domain-containing protein</fullName>
    </submittedName>
</protein>
<reference evidence="2" key="1">
    <citation type="submission" date="2022-11" db="UniProtKB">
        <authorList>
            <consortium name="WormBaseParasite"/>
        </authorList>
    </citation>
    <scope>IDENTIFICATION</scope>
</reference>
<evidence type="ECO:0000313" key="2">
    <source>
        <dbReference type="WBParaSite" id="ES5_v2.g20402.t1"/>
    </source>
</evidence>
<organism evidence="1 2">
    <name type="scientific">Panagrolaimus sp. ES5</name>
    <dbReference type="NCBI Taxonomy" id="591445"/>
    <lineage>
        <taxon>Eukaryota</taxon>
        <taxon>Metazoa</taxon>
        <taxon>Ecdysozoa</taxon>
        <taxon>Nematoda</taxon>
        <taxon>Chromadorea</taxon>
        <taxon>Rhabditida</taxon>
        <taxon>Tylenchina</taxon>
        <taxon>Panagrolaimomorpha</taxon>
        <taxon>Panagrolaimoidea</taxon>
        <taxon>Panagrolaimidae</taxon>
        <taxon>Panagrolaimus</taxon>
    </lineage>
</organism>